<keyword evidence="1" id="KW-0732">Signal</keyword>
<protein>
    <submittedName>
        <fullName evidence="2">Uncharacterized protein</fullName>
    </submittedName>
</protein>
<reference evidence="2" key="2">
    <citation type="submission" date="2023-05" db="EMBL/GenBank/DDBJ databases">
        <authorList>
            <consortium name="Lawrence Berkeley National Laboratory"/>
            <person name="Steindorff A."/>
            <person name="Hensen N."/>
            <person name="Bonometti L."/>
            <person name="Westerberg I."/>
            <person name="Brannstrom I.O."/>
            <person name="Guillou S."/>
            <person name="Cros-Aarteil S."/>
            <person name="Calhoun S."/>
            <person name="Haridas S."/>
            <person name="Kuo A."/>
            <person name="Mondo S."/>
            <person name="Pangilinan J."/>
            <person name="Riley R."/>
            <person name="Labutti K."/>
            <person name="Andreopoulos B."/>
            <person name="Lipzen A."/>
            <person name="Chen C."/>
            <person name="Yanf M."/>
            <person name="Daum C."/>
            <person name="Ng V."/>
            <person name="Clum A."/>
            <person name="Ohm R."/>
            <person name="Martin F."/>
            <person name="Silar P."/>
            <person name="Natvig D."/>
            <person name="Lalanne C."/>
            <person name="Gautier V."/>
            <person name="Ament-Velasquez S.L."/>
            <person name="Kruys A."/>
            <person name="Hutchinson M.I."/>
            <person name="Powell A.J."/>
            <person name="Barry K."/>
            <person name="Miller A.N."/>
            <person name="Grigoriev I.V."/>
            <person name="Debuchy R."/>
            <person name="Gladieux P."/>
            <person name="Thoren M.H."/>
            <person name="Johannesson H."/>
        </authorList>
    </citation>
    <scope>NUCLEOTIDE SEQUENCE</scope>
    <source>
        <strain evidence="2">CBS 103.79</strain>
    </source>
</reference>
<dbReference type="Proteomes" id="UP001303889">
    <property type="component" value="Unassembled WGS sequence"/>
</dbReference>
<dbReference type="AlphaFoldDB" id="A0AAN6RNU8"/>
<gene>
    <name evidence="2" type="ORF">C8A05DRAFT_39119</name>
</gene>
<reference evidence="2" key="1">
    <citation type="journal article" date="2023" name="Mol. Phylogenet. Evol.">
        <title>Genome-scale phylogeny and comparative genomics of the fungal order Sordariales.</title>
        <authorList>
            <person name="Hensen N."/>
            <person name="Bonometti L."/>
            <person name="Westerberg I."/>
            <person name="Brannstrom I.O."/>
            <person name="Guillou S."/>
            <person name="Cros-Aarteil S."/>
            <person name="Calhoun S."/>
            <person name="Haridas S."/>
            <person name="Kuo A."/>
            <person name="Mondo S."/>
            <person name="Pangilinan J."/>
            <person name="Riley R."/>
            <person name="LaButti K."/>
            <person name="Andreopoulos B."/>
            <person name="Lipzen A."/>
            <person name="Chen C."/>
            <person name="Yan M."/>
            <person name="Daum C."/>
            <person name="Ng V."/>
            <person name="Clum A."/>
            <person name="Steindorff A."/>
            <person name="Ohm R.A."/>
            <person name="Martin F."/>
            <person name="Silar P."/>
            <person name="Natvig D.O."/>
            <person name="Lalanne C."/>
            <person name="Gautier V."/>
            <person name="Ament-Velasquez S.L."/>
            <person name="Kruys A."/>
            <person name="Hutchinson M.I."/>
            <person name="Powell A.J."/>
            <person name="Barry K."/>
            <person name="Miller A.N."/>
            <person name="Grigoriev I.V."/>
            <person name="Debuchy R."/>
            <person name="Gladieux P."/>
            <person name="Hiltunen Thoren M."/>
            <person name="Johannesson H."/>
        </authorList>
    </citation>
    <scope>NUCLEOTIDE SEQUENCE</scope>
    <source>
        <strain evidence="2">CBS 103.79</strain>
    </source>
</reference>
<comment type="caution">
    <text evidence="2">The sequence shown here is derived from an EMBL/GenBank/DDBJ whole genome shotgun (WGS) entry which is preliminary data.</text>
</comment>
<sequence>MRITAIASSLLLAGAVSAQTPVGFVPEVKEKLEIIFGTKAVDSPGASLTKAETAKQPTIGTATALNATTYLWMMI</sequence>
<name>A0AAN6RNU8_9PEZI</name>
<evidence type="ECO:0000256" key="1">
    <source>
        <dbReference type="SAM" id="SignalP"/>
    </source>
</evidence>
<feature type="chain" id="PRO_5043002494" evidence="1">
    <location>
        <begin position="19"/>
        <end position="75"/>
    </location>
</feature>
<evidence type="ECO:0000313" key="2">
    <source>
        <dbReference type="EMBL" id="KAK3897334.1"/>
    </source>
</evidence>
<feature type="signal peptide" evidence="1">
    <location>
        <begin position="1"/>
        <end position="18"/>
    </location>
</feature>
<accession>A0AAN6RNU8</accession>
<proteinExistence type="predicted"/>
<feature type="non-terminal residue" evidence="2">
    <location>
        <position position="75"/>
    </location>
</feature>
<keyword evidence="3" id="KW-1185">Reference proteome</keyword>
<organism evidence="2 3">
    <name type="scientific">Staphylotrichum tortipilum</name>
    <dbReference type="NCBI Taxonomy" id="2831512"/>
    <lineage>
        <taxon>Eukaryota</taxon>
        <taxon>Fungi</taxon>
        <taxon>Dikarya</taxon>
        <taxon>Ascomycota</taxon>
        <taxon>Pezizomycotina</taxon>
        <taxon>Sordariomycetes</taxon>
        <taxon>Sordariomycetidae</taxon>
        <taxon>Sordariales</taxon>
        <taxon>Chaetomiaceae</taxon>
        <taxon>Staphylotrichum</taxon>
    </lineage>
</organism>
<evidence type="ECO:0000313" key="3">
    <source>
        <dbReference type="Proteomes" id="UP001303889"/>
    </source>
</evidence>
<dbReference type="EMBL" id="MU856195">
    <property type="protein sequence ID" value="KAK3897334.1"/>
    <property type="molecule type" value="Genomic_DNA"/>
</dbReference>